<comment type="caution">
    <text evidence="1">The sequence shown here is derived from an EMBL/GenBank/DDBJ whole genome shotgun (WGS) entry which is preliminary data.</text>
</comment>
<name>A0A0P7DQQ0_9GAMM</name>
<protein>
    <submittedName>
        <fullName evidence="1">Uncharacterized protein</fullName>
    </submittedName>
</protein>
<organism evidence="1 2">
    <name type="scientific">Pseudoalteromonas lipolytica</name>
    <dbReference type="NCBI Taxonomy" id="570156"/>
    <lineage>
        <taxon>Bacteria</taxon>
        <taxon>Pseudomonadati</taxon>
        <taxon>Pseudomonadota</taxon>
        <taxon>Gammaproteobacteria</taxon>
        <taxon>Alteromonadales</taxon>
        <taxon>Pseudoalteromonadaceae</taxon>
        <taxon>Pseudoalteromonas</taxon>
    </lineage>
</organism>
<evidence type="ECO:0000313" key="2">
    <source>
        <dbReference type="Proteomes" id="UP000050378"/>
    </source>
</evidence>
<reference evidence="1 2" key="1">
    <citation type="submission" date="2015-09" db="EMBL/GenBank/DDBJ databases">
        <title>Draft Genome Sequence of Pseudoalteromonas lipolytica UCD-48B.</title>
        <authorList>
            <person name="Krusor M."/>
            <person name="Coil D.A."/>
            <person name="Lang J.M."/>
            <person name="Eisen J.A."/>
            <person name="Alexiev A."/>
        </authorList>
    </citation>
    <scope>NUCLEOTIDE SEQUENCE [LARGE SCALE GENOMIC DNA]</scope>
    <source>
        <strain evidence="1 2">UCD-48B</strain>
    </source>
</reference>
<proteinExistence type="predicted"/>
<accession>A0A0P7DQQ0</accession>
<gene>
    <name evidence="1" type="ORF">AOG27_11405</name>
</gene>
<evidence type="ECO:0000313" key="1">
    <source>
        <dbReference type="EMBL" id="KPM83253.1"/>
    </source>
</evidence>
<dbReference type="EMBL" id="LJTC01000007">
    <property type="protein sequence ID" value="KPM83253.1"/>
    <property type="molecule type" value="Genomic_DNA"/>
</dbReference>
<dbReference type="STRING" id="570156.AOG27_11405"/>
<dbReference type="PATRIC" id="fig|570156.3.peg.3374"/>
<dbReference type="AlphaFoldDB" id="A0A0P7DQQ0"/>
<sequence length="64" mass="7413">MPRLLFNIVPIGAKQQWYLMVTMRRFKLKFSALKLAITHGDHLVCKEGEQSPKLKIEVNHASFC</sequence>
<dbReference type="Proteomes" id="UP000050378">
    <property type="component" value="Unassembled WGS sequence"/>
</dbReference>